<dbReference type="Gene3D" id="3.40.50.11980">
    <property type="match status" value="1"/>
</dbReference>
<dbReference type="Proteomes" id="UP000695022">
    <property type="component" value="Unplaced"/>
</dbReference>
<keyword evidence="4" id="KW-0378">Hydrolase</keyword>
<dbReference type="CDD" id="cd18718">
    <property type="entry name" value="PIN_PRORP"/>
    <property type="match status" value="1"/>
</dbReference>
<keyword evidence="7" id="KW-0496">Mitochondrion</keyword>
<protein>
    <submittedName>
        <fullName evidence="10">Mitochondrial ribonuclease P protein 3-like</fullName>
    </submittedName>
</protein>
<dbReference type="InterPro" id="IPR031595">
    <property type="entry name" value="PRORP_C"/>
</dbReference>
<reference evidence="10" key="1">
    <citation type="submission" date="2025-08" db="UniProtKB">
        <authorList>
            <consortium name="RefSeq"/>
        </authorList>
    </citation>
    <scope>IDENTIFICATION</scope>
</reference>
<gene>
    <name evidence="10" type="primary">LOC106809378</name>
</gene>
<keyword evidence="5" id="KW-0862">Zinc</keyword>
<evidence type="ECO:0000313" key="10">
    <source>
        <dbReference type="RefSeq" id="XP_014667930.1"/>
    </source>
</evidence>
<dbReference type="InterPro" id="IPR033495">
    <property type="entry name" value="MRPP3_PIN_dom"/>
</dbReference>
<evidence type="ECO:0000256" key="6">
    <source>
        <dbReference type="ARBA" id="ARBA00022946"/>
    </source>
</evidence>
<evidence type="ECO:0000256" key="1">
    <source>
        <dbReference type="ARBA" id="ARBA00004173"/>
    </source>
</evidence>
<evidence type="ECO:0000256" key="5">
    <source>
        <dbReference type="ARBA" id="ARBA00022833"/>
    </source>
</evidence>
<evidence type="ECO:0000256" key="3">
    <source>
        <dbReference type="ARBA" id="ARBA00022723"/>
    </source>
</evidence>
<comment type="similarity">
    <text evidence="2">Belongs to the PPR family. P subfamily.</text>
</comment>
<comment type="subcellular location">
    <subcellularLocation>
        <location evidence="1">Mitochondrion</location>
    </subcellularLocation>
</comment>
<feature type="domain" description="PRORP" evidence="8">
    <location>
        <begin position="44"/>
        <end position="279"/>
    </location>
</feature>
<accession>A0ABM1E6V9</accession>
<evidence type="ECO:0000256" key="2">
    <source>
        <dbReference type="ARBA" id="ARBA00007626"/>
    </source>
</evidence>
<sequence>MMLGLLQFLRDKRIYVPLDAVTPIRGWFESKPDENWVVKYATVSKAGECSACAAHLEPINISGKDFEKMRTTFMERVVKGEDTFLNSTPEEVGLFKRFVETTAPYDVVVDGLNVGYQQAGRHATHTDQAKMLYQVTEYLAKTRGKKVLVLGRRHMNGWPKKYMAPIQQMAHCFLAENLSKDDPFLLYAAMYSGLGTVFLSKDMMRDHLFKLGEEFDTFFRKWQWSHQLQLLHIKPGGAVRLKAPMKFDTLVQRKGDAWHIPYESGVPRYSYEVPDTWLCATKRASDAG</sequence>
<evidence type="ECO:0000313" key="9">
    <source>
        <dbReference type="Proteomes" id="UP000695022"/>
    </source>
</evidence>
<evidence type="ECO:0000256" key="4">
    <source>
        <dbReference type="ARBA" id="ARBA00022801"/>
    </source>
</evidence>
<keyword evidence="9" id="KW-1185">Reference proteome</keyword>
<dbReference type="Pfam" id="PF16953">
    <property type="entry name" value="PRORP"/>
    <property type="match status" value="1"/>
</dbReference>
<keyword evidence="3" id="KW-0479">Metal-binding</keyword>
<dbReference type="PANTHER" id="PTHR13547">
    <property type="match status" value="1"/>
</dbReference>
<dbReference type="GeneID" id="106809378"/>
<evidence type="ECO:0000256" key="7">
    <source>
        <dbReference type="ARBA" id="ARBA00023128"/>
    </source>
</evidence>
<dbReference type="RefSeq" id="XP_014667930.1">
    <property type="nucleotide sequence ID" value="XM_014812444.1"/>
</dbReference>
<keyword evidence="6" id="KW-0809">Transit peptide</keyword>
<dbReference type="PANTHER" id="PTHR13547:SF1">
    <property type="entry name" value="MITOCHONDRIAL RIBONUCLEASE P CATALYTIC SUBUNIT"/>
    <property type="match status" value="1"/>
</dbReference>
<proteinExistence type="inferred from homology"/>
<organism evidence="9 10">
    <name type="scientific">Priapulus caudatus</name>
    <name type="common">Priapulid worm</name>
    <dbReference type="NCBI Taxonomy" id="37621"/>
    <lineage>
        <taxon>Eukaryota</taxon>
        <taxon>Metazoa</taxon>
        <taxon>Ecdysozoa</taxon>
        <taxon>Scalidophora</taxon>
        <taxon>Priapulida</taxon>
        <taxon>Priapulimorpha</taxon>
        <taxon>Priapulimorphida</taxon>
        <taxon>Priapulidae</taxon>
        <taxon>Priapulus</taxon>
    </lineage>
</organism>
<name>A0ABM1E6V9_PRICU</name>
<evidence type="ECO:0000259" key="8">
    <source>
        <dbReference type="Pfam" id="PF16953"/>
    </source>
</evidence>